<dbReference type="RefSeq" id="WP_152866085.1">
    <property type="nucleotide sequence ID" value="NZ_VMNX01000109.1"/>
</dbReference>
<dbReference type="EMBL" id="VMNX01000109">
    <property type="protein sequence ID" value="MPY51801.1"/>
    <property type="molecule type" value="Genomic_DNA"/>
</dbReference>
<gene>
    <name evidence="2" type="ORF">FPZ41_25825</name>
</gene>
<feature type="domain" description="DUF5753" evidence="1">
    <location>
        <begin position="2"/>
        <end position="87"/>
    </location>
</feature>
<evidence type="ECO:0000313" key="3">
    <source>
        <dbReference type="Proteomes" id="UP000373149"/>
    </source>
</evidence>
<name>A0A5N8WWM8_9ACTN</name>
<protein>
    <recommendedName>
        <fullName evidence="1">DUF5753 domain-containing protein</fullName>
    </recommendedName>
</protein>
<dbReference type="InterPro" id="IPR043917">
    <property type="entry name" value="DUF5753"/>
</dbReference>
<comment type="caution">
    <text evidence="2">The sequence shown here is derived from an EMBL/GenBank/DDBJ whole genome shotgun (WGS) entry which is preliminary data.</text>
</comment>
<evidence type="ECO:0000313" key="2">
    <source>
        <dbReference type="EMBL" id="MPY51801.1"/>
    </source>
</evidence>
<reference evidence="2 3" key="1">
    <citation type="submission" date="2019-09" db="EMBL/GenBank/DDBJ databases">
        <authorList>
            <person name="Duangmal K."/>
            <person name="Teo W.F.A."/>
            <person name="Lipun K."/>
        </authorList>
    </citation>
    <scope>NUCLEOTIDE SEQUENCE [LARGE SCALE GENOMIC DNA]</scope>
    <source>
        <strain evidence="2 3">K1PN6</strain>
    </source>
</reference>
<proteinExistence type="predicted"/>
<accession>A0A5N8WWM8</accession>
<dbReference type="AlphaFoldDB" id="A0A5N8WWM8"/>
<keyword evidence="3" id="KW-1185">Reference proteome</keyword>
<organism evidence="2 3">
    <name type="scientific">Streptomyces acidicola</name>
    <dbReference type="NCBI Taxonomy" id="2596892"/>
    <lineage>
        <taxon>Bacteria</taxon>
        <taxon>Bacillati</taxon>
        <taxon>Actinomycetota</taxon>
        <taxon>Actinomycetes</taxon>
        <taxon>Kitasatosporales</taxon>
        <taxon>Streptomycetaceae</taxon>
        <taxon>Streptomyces</taxon>
    </lineage>
</organism>
<sequence length="93" mass="10420">MTHLVETSELEHVTLMVVPFDVGPFHTSGQGIDYFHGPVRQLDTVQIYTDHGGELIDSPPQLERYRLVLDRMSAAALGPAKSRHFVAHLIKDL</sequence>
<dbReference type="Proteomes" id="UP000373149">
    <property type="component" value="Unassembled WGS sequence"/>
</dbReference>
<evidence type="ECO:0000259" key="1">
    <source>
        <dbReference type="Pfam" id="PF19054"/>
    </source>
</evidence>
<dbReference type="Pfam" id="PF19054">
    <property type="entry name" value="DUF5753"/>
    <property type="match status" value="1"/>
</dbReference>